<dbReference type="EMBL" id="JAGSSW010000009">
    <property type="protein sequence ID" value="MBR8464548.1"/>
    <property type="molecule type" value="Genomic_DNA"/>
</dbReference>
<protein>
    <submittedName>
        <fullName evidence="1">Uncharacterized protein</fullName>
    </submittedName>
</protein>
<reference evidence="1 2" key="1">
    <citation type="submission" date="2021-04" db="EMBL/GenBank/DDBJ databases">
        <title>Molecular and phenotypic characterization and identification of bacterial isolates recovered from the Anatolian ground squirrels (Spermophilus xanthoprymnus) and which have the potential to form a new species in the Campylobacter genus.</title>
        <authorList>
            <person name="Aydin F."/>
            <person name="Abay S."/>
            <person name="Kayman T."/>
            <person name="Karakaya E."/>
            <person name="Mustak H.K."/>
            <person name="Mustak I.B."/>
            <person name="Bilgin N."/>
            <person name="Duzler A."/>
            <person name="Sahin O."/>
            <person name="Guran O."/>
            <person name="Saticioglu I.B."/>
        </authorList>
    </citation>
    <scope>NUCLEOTIDE SEQUENCE [LARGE SCALE GENOMIC DNA]</scope>
    <source>
        <strain evidence="2">faydin-G24</strain>
    </source>
</reference>
<organism evidence="1 2">
    <name type="scientific">Campylobacter anatolicus</name>
    <dbReference type="NCBI Taxonomy" id="2829105"/>
    <lineage>
        <taxon>Bacteria</taxon>
        <taxon>Pseudomonadati</taxon>
        <taxon>Campylobacterota</taxon>
        <taxon>Epsilonproteobacteria</taxon>
        <taxon>Campylobacterales</taxon>
        <taxon>Campylobacteraceae</taxon>
        <taxon>Campylobacter</taxon>
    </lineage>
</organism>
<comment type="caution">
    <text evidence="1">The sequence shown here is derived from an EMBL/GenBank/DDBJ whole genome shotgun (WGS) entry which is preliminary data.</text>
</comment>
<accession>A0ABS5HK82</accession>
<dbReference type="RefSeq" id="WP_212142405.1">
    <property type="nucleotide sequence ID" value="NZ_JAGSSW010000009.1"/>
</dbReference>
<dbReference type="Proteomes" id="UP000682951">
    <property type="component" value="Unassembled WGS sequence"/>
</dbReference>
<evidence type="ECO:0000313" key="1">
    <source>
        <dbReference type="EMBL" id="MBR8464548.1"/>
    </source>
</evidence>
<proteinExistence type="predicted"/>
<gene>
    <name evidence="1" type="ORF">KDD93_08225</name>
</gene>
<evidence type="ECO:0000313" key="2">
    <source>
        <dbReference type="Proteomes" id="UP000682951"/>
    </source>
</evidence>
<keyword evidence="2" id="KW-1185">Reference proteome</keyword>
<sequence>MKKLALVVLLLSFAMSVFGAIGIMLVMVVLKFYPYGEDRSECDTKRDIYKEAAKRLICKFKKLASFDYIIKRI</sequence>
<name>A0ABS5HK82_9BACT</name>